<reference evidence="1 2" key="1">
    <citation type="submission" date="2015-05" db="EMBL/GenBank/DDBJ databases">
        <title>Evolution of Trichinella species and genotypes.</title>
        <authorList>
            <person name="Korhonen P.K."/>
            <person name="Edoardo P."/>
            <person name="Giuseppe L.R."/>
            <person name="Gasser R.B."/>
        </authorList>
    </citation>
    <scope>NUCLEOTIDE SEQUENCE [LARGE SCALE GENOMIC DNA]</scope>
    <source>
        <strain evidence="1">ISS10</strain>
    </source>
</reference>
<dbReference type="EMBL" id="JYDW01000162">
    <property type="protein sequence ID" value="KRZ53523.1"/>
    <property type="molecule type" value="Genomic_DNA"/>
</dbReference>
<protein>
    <submittedName>
        <fullName evidence="1">Uncharacterized protein</fullName>
    </submittedName>
</protein>
<keyword evidence="2" id="KW-1185">Reference proteome</keyword>
<organism evidence="1 2">
    <name type="scientific">Trichinella nativa</name>
    <dbReference type="NCBI Taxonomy" id="6335"/>
    <lineage>
        <taxon>Eukaryota</taxon>
        <taxon>Metazoa</taxon>
        <taxon>Ecdysozoa</taxon>
        <taxon>Nematoda</taxon>
        <taxon>Enoplea</taxon>
        <taxon>Dorylaimia</taxon>
        <taxon>Trichinellida</taxon>
        <taxon>Trichinellidae</taxon>
        <taxon>Trichinella</taxon>
    </lineage>
</organism>
<name>A0A0V1L1S7_9BILA</name>
<evidence type="ECO:0000313" key="1">
    <source>
        <dbReference type="EMBL" id="KRZ53523.1"/>
    </source>
</evidence>
<gene>
    <name evidence="1" type="ORF">T02_2397</name>
</gene>
<accession>A0A0V1L1S7</accession>
<evidence type="ECO:0000313" key="2">
    <source>
        <dbReference type="Proteomes" id="UP000054721"/>
    </source>
</evidence>
<dbReference type="AlphaFoldDB" id="A0A0V1L1S7"/>
<sequence>MKRCIGRFVSFYRLEIRIPVRTENCCAQLNGVDCTNYLRELKTSQIEATKSNELFKVVLVRDTFLLVQQRIVVNKRTKIQPTLAAQQKVNTNNTIAGYLNYTKNSPVLHKIYSISVLISKMSTQNKVANALTMFSRNLWMPCEIDGDR</sequence>
<comment type="caution">
    <text evidence="1">The sequence shown here is derived from an EMBL/GenBank/DDBJ whole genome shotgun (WGS) entry which is preliminary data.</text>
</comment>
<dbReference type="Proteomes" id="UP000054721">
    <property type="component" value="Unassembled WGS sequence"/>
</dbReference>
<proteinExistence type="predicted"/>